<evidence type="ECO:0000256" key="8">
    <source>
        <dbReference type="ARBA" id="ARBA00022759"/>
    </source>
</evidence>
<dbReference type="FunFam" id="1.10.150.670:FF:000007">
    <property type="entry name" value="Crossover junction endonuclease EME1B"/>
    <property type="match status" value="1"/>
</dbReference>
<keyword evidence="18" id="KW-0469">Meiosis</keyword>
<evidence type="ECO:0000256" key="20">
    <source>
        <dbReference type="ARBA" id="ARBA00059712"/>
    </source>
</evidence>
<dbReference type="RefSeq" id="XP_021846502.1">
    <property type="nucleotide sequence ID" value="XM_021990810.2"/>
</dbReference>
<dbReference type="GO" id="GO:0005634">
    <property type="term" value="C:nucleus"/>
    <property type="evidence" value="ECO:0007669"/>
    <property type="project" value="UniProtKB-SubCell"/>
</dbReference>
<dbReference type="Pfam" id="PF02732">
    <property type="entry name" value="ERCC4"/>
    <property type="match status" value="1"/>
</dbReference>
<dbReference type="GO" id="GO:0016787">
    <property type="term" value="F:hydrolase activity"/>
    <property type="evidence" value="ECO:0007669"/>
    <property type="project" value="UniProtKB-KW"/>
</dbReference>
<reference evidence="25" key="2">
    <citation type="submission" date="2025-08" db="UniProtKB">
        <authorList>
            <consortium name="RefSeq"/>
        </authorList>
    </citation>
    <scope>IDENTIFICATION</scope>
    <source>
        <tissue evidence="25">Leaf</tissue>
    </source>
</reference>
<evidence type="ECO:0000256" key="2">
    <source>
        <dbReference type="ARBA" id="ARBA00001946"/>
    </source>
</evidence>
<evidence type="ECO:0000313" key="25">
    <source>
        <dbReference type="RefSeq" id="XP_021846502.1"/>
    </source>
</evidence>
<feature type="compositionally biased region" description="Polar residues" evidence="22">
    <location>
        <begin position="141"/>
        <end position="150"/>
    </location>
</feature>
<evidence type="ECO:0000256" key="6">
    <source>
        <dbReference type="ARBA" id="ARBA00022722"/>
    </source>
</evidence>
<keyword evidence="13" id="KW-0460">Magnesium</keyword>
<name>A0A9R0IC86_SPIOL</name>
<evidence type="ECO:0000256" key="18">
    <source>
        <dbReference type="ARBA" id="ARBA00023254"/>
    </source>
</evidence>
<evidence type="ECO:0000256" key="19">
    <source>
        <dbReference type="ARBA" id="ARBA00023306"/>
    </source>
</evidence>
<comment type="subcellular location">
    <subcellularLocation>
        <location evidence="3">Nucleus</location>
    </subcellularLocation>
</comment>
<dbReference type="Gene3D" id="1.10.150.670">
    <property type="entry name" value="Crossover junction endonuclease EME1, DNA-binding domain"/>
    <property type="match status" value="1"/>
</dbReference>
<evidence type="ECO:0000256" key="22">
    <source>
        <dbReference type="SAM" id="MobiDB-lite"/>
    </source>
</evidence>
<evidence type="ECO:0000256" key="9">
    <source>
        <dbReference type="ARBA" id="ARBA00022763"/>
    </source>
</evidence>
<keyword evidence="12" id="KW-0106">Calcium</keyword>
<evidence type="ECO:0000259" key="23">
    <source>
        <dbReference type="Pfam" id="PF02732"/>
    </source>
</evidence>
<evidence type="ECO:0000256" key="3">
    <source>
        <dbReference type="ARBA" id="ARBA00004123"/>
    </source>
</evidence>
<keyword evidence="10" id="KW-0498">Mitosis</keyword>
<evidence type="ECO:0000256" key="15">
    <source>
        <dbReference type="ARBA" id="ARBA00023172"/>
    </source>
</evidence>
<dbReference type="Gene3D" id="3.40.50.10130">
    <property type="match status" value="1"/>
</dbReference>
<dbReference type="GO" id="GO:0046872">
    <property type="term" value="F:metal ion binding"/>
    <property type="evidence" value="ECO:0007669"/>
    <property type="project" value="UniProtKB-KW"/>
</dbReference>
<evidence type="ECO:0000256" key="5">
    <source>
        <dbReference type="ARBA" id="ARBA00022618"/>
    </source>
</evidence>
<proteinExistence type="inferred from homology"/>
<keyword evidence="11" id="KW-0378">Hydrolase</keyword>
<dbReference type="Proteomes" id="UP000813463">
    <property type="component" value="Chromosome 3"/>
</dbReference>
<dbReference type="InterPro" id="IPR006166">
    <property type="entry name" value="ERCC4_domain"/>
</dbReference>
<organism evidence="24 25">
    <name type="scientific">Spinacia oleracea</name>
    <name type="common">Spinach</name>
    <dbReference type="NCBI Taxonomy" id="3562"/>
    <lineage>
        <taxon>Eukaryota</taxon>
        <taxon>Viridiplantae</taxon>
        <taxon>Streptophyta</taxon>
        <taxon>Embryophyta</taxon>
        <taxon>Tracheophyta</taxon>
        <taxon>Spermatophyta</taxon>
        <taxon>Magnoliopsida</taxon>
        <taxon>eudicotyledons</taxon>
        <taxon>Gunneridae</taxon>
        <taxon>Pentapetalae</taxon>
        <taxon>Caryophyllales</taxon>
        <taxon>Chenopodiaceae</taxon>
        <taxon>Chenopodioideae</taxon>
        <taxon>Anserineae</taxon>
        <taxon>Spinacia</taxon>
    </lineage>
</organism>
<dbReference type="GO" id="GO:0051321">
    <property type="term" value="P:meiotic cell cycle"/>
    <property type="evidence" value="ECO:0007669"/>
    <property type="project" value="UniProtKB-KW"/>
</dbReference>
<dbReference type="PANTHER" id="PTHR21077">
    <property type="entry name" value="EME1 PROTEIN"/>
    <property type="match status" value="1"/>
</dbReference>
<comment type="cofactor">
    <cofactor evidence="1">
        <name>Ca(2+)</name>
        <dbReference type="ChEBI" id="CHEBI:29108"/>
    </cofactor>
</comment>
<dbReference type="GO" id="GO:0051301">
    <property type="term" value="P:cell division"/>
    <property type="evidence" value="ECO:0007669"/>
    <property type="project" value="UniProtKB-KW"/>
</dbReference>
<keyword evidence="16" id="KW-0234">DNA repair</keyword>
<gene>
    <name evidence="25" type="primary">LOC110786273</name>
</gene>
<accession>A0A9R0IC86</accession>
<dbReference type="PANTHER" id="PTHR21077:SF5">
    <property type="entry name" value="CROSSOVER JUNCTION ENDONUCLEASE MMS4"/>
    <property type="match status" value="1"/>
</dbReference>
<feature type="region of interest" description="Disordered" evidence="22">
    <location>
        <begin position="288"/>
        <end position="312"/>
    </location>
</feature>
<feature type="compositionally biased region" description="Polar residues" evidence="22">
    <location>
        <begin position="108"/>
        <end position="119"/>
    </location>
</feature>
<dbReference type="Pfam" id="PF21292">
    <property type="entry name" value="EME1-MUS81_C"/>
    <property type="match status" value="1"/>
</dbReference>
<keyword evidence="6" id="KW-0540">Nuclease</keyword>
<keyword evidence="17" id="KW-0539">Nucleus</keyword>
<evidence type="ECO:0000256" key="7">
    <source>
        <dbReference type="ARBA" id="ARBA00022723"/>
    </source>
</evidence>
<evidence type="ECO:0000256" key="10">
    <source>
        <dbReference type="ARBA" id="ARBA00022776"/>
    </source>
</evidence>
<evidence type="ECO:0000256" key="16">
    <source>
        <dbReference type="ARBA" id="ARBA00023204"/>
    </source>
</evidence>
<keyword evidence="24" id="KW-1185">Reference proteome</keyword>
<comment type="cofactor">
    <cofactor evidence="2">
        <name>Mg(2+)</name>
        <dbReference type="ChEBI" id="CHEBI:18420"/>
    </cofactor>
</comment>
<evidence type="ECO:0000256" key="1">
    <source>
        <dbReference type="ARBA" id="ARBA00001913"/>
    </source>
</evidence>
<dbReference type="GO" id="GO:0006281">
    <property type="term" value="P:DNA repair"/>
    <property type="evidence" value="ECO:0007669"/>
    <property type="project" value="UniProtKB-KW"/>
</dbReference>
<evidence type="ECO:0000256" key="14">
    <source>
        <dbReference type="ARBA" id="ARBA00023054"/>
    </source>
</evidence>
<keyword evidence="8 25" id="KW-0255">Endonuclease</keyword>
<dbReference type="InterPro" id="IPR047524">
    <property type="entry name" value="XPF_nuclease_EME1_plant/arthr"/>
</dbReference>
<dbReference type="GO" id="GO:0003677">
    <property type="term" value="F:DNA binding"/>
    <property type="evidence" value="ECO:0007669"/>
    <property type="project" value="InterPro"/>
</dbReference>
<dbReference type="InterPro" id="IPR042530">
    <property type="entry name" value="EME1/EME2_C"/>
</dbReference>
<dbReference type="GeneID" id="110786273"/>
<comment type="function">
    <text evidence="20">Interacts with MUS81 to form a DNA structure-specific endonuclease with substrate preference for branched DNA structures with a 5'-end at the branch nick. Typical substrates include 3'-flap structures, D-loops, replication forks, nicked Holliday junctions and also intact Holliday junctions with a reduced efficiency. May be required in mitosis for the processing of stalled or collapsed replication fork intermediates. Plays a role in DNA repair and in genotoxic stress-induced homologous recombination (HR) in somatic cells. Mediates a subset of meiotic recombination events that are insensitive to crossover interference.</text>
</comment>
<dbReference type="GO" id="GO:0048476">
    <property type="term" value="C:Holliday junction resolvase complex"/>
    <property type="evidence" value="ECO:0007669"/>
    <property type="project" value="InterPro"/>
</dbReference>
<protein>
    <submittedName>
        <fullName evidence="25">Crossover junction endonuclease EME1B isoform X2</fullName>
    </submittedName>
</protein>
<feature type="domain" description="ERCC4" evidence="23">
    <location>
        <begin position="366"/>
        <end position="522"/>
    </location>
</feature>
<feature type="region of interest" description="Disordered" evidence="22">
    <location>
        <begin position="108"/>
        <end position="154"/>
    </location>
</feature>
<evidence type="ECO:0000256" key="17">
    <source>
        <dbReference type="ARBA" id="ARBA00023242"/>
    </source>
</evidence>
<evidence type="ECO:0000256" key="13">
    <source>
        <dbReference type="ARBA" id="ARBA00022842"/>
    </source>
</evidence>
<dbReference type="CDD" id="cd20083">
    <property type="entry name" value="XPF_nuclease_EME"/>
    <property type="match status" value="1"/>
</dbReference>
<comment type="subunit">
    <text evidence="21">Forms a heterodimer with MUS81.</text>
</comment>
<keyword evidence="5" id="KW-0132">Cell division</keyword>
<evidence type="ECO:0000256" key="4">
    <source>
        <dbReference type="ARBA" id="ARBA00005313"/>
    </source>
</evidence>
<dbReference type="GO" id="GO:0004519">
    <property type="term" value="F:endonuclease activity"/>
    <property type="evidence" value="ECO:0007669"/>
    <property type="project" value="UniProtKB-KW"/>
</dbReference>
<evidence type="ECO:0000313" key="24">
    <source>
        <dbReference type="Proteomes" id="UP000813463"/>
    </source>
</evidence>
<keyword evidence="7" id="KW-0479">Metal-binding</keyword>
<reference evidence="24" key="1">
    <citation type="journal article" date="2021" name="Nat. Commun.">
        <title>Genomic analyses provide insights into spinach domestication and the genetic basis of agronomic traits.</title>
        <authorList>
            <person name="Cai X."/>
            <person name="Sun X."/>
            <person name="Xu C."/>
            <person name="Sun H."/>
            <person name="Wang X."/>
            <person name="Ge C."/>
            <person name="Zhang Z."/>
            <person name="Wang Q."/>
            <person name="Fei Z."/>
            <person name="Jiao C."/>
            <person name="Wang Q."/>
        </authorList>
    </citation>
    <scope>NUCLEOTIDE SEQUENCE [LARGE SCALE GENOMIC DNA]</scope>
    <source>
        <strain evidence="24">cv. Varoflay</strain>
    </source>
</reference>
<comment type="similarity">
    <text evidence="4">Belongs to the EME1/MMS4 family.</text>
</comment>
<dbReference type="InterPro" id="IPR033310">
    <property type="entry name" value="Mms4/EME1/EME2"/>
</dbReference>
<keyword evidence="19" id="KW-0131">Cell cycle</keyword>
<evidence type="ECO:0000256" key="21">
    <source>
        <dbReference type="ARBA" id="ARBA00066032"/>
    </source>
</evidence>
<dbReference type="AlphaFoldDB" id="A0A9R0IC86"/>
<keyword evidence="9" id="KW-0227">DNA damage</keyword>
<keyword evidence="14" id="KW-0175">Coiled coil</keyword>
<keyword evidence="15" id="KW-0233">DNA recombination</keyword>
<evidence type="ECO:0000256" key="12">
    <source>
        <dbReference type="ARBA" id="ARBA00022837"/>
    </source>
</evidence>
<dbReference type="GO" id="GO:0006310">
    <property type="term" value="P:DNA recombination"/>
    <property type="evidence" value="ECO:0007669"/>
    <property type="project" value="UniProtKB-KW"/>
</dbReference>
<sequence length="659" mass="74111">MSQPEPIVLSDSDDDDEYKLKEIHSTTPISILSKEIHLTTPISNFNKEIDLITPISNKRPRKVPVLIDLIDDPTPPPPKLQKSASSTKSFIPETPIFVDDSPVTKFTANLPSPSNSPALISSGVDKSDNDAGDSEMGTCVKNMQASPSSDSENESVREFDLESWLDIDSTFCLHKGEESNVHMEGRGLGKKCSMENGRTLSELNVEQNLEKRPKVVEKENCQENERIPVTSNVKTLEKCPIVQSTCCLGNLKSTKTHDHTSLEYNTNQVQPINDHDCGKENVRLKKGGAIHKPKSGGDANAKKKLNKDDQAADRKKLMEEKRALKEQEKSLKADLRAEAAKQKQLEKEKKKLENYKFNEKDIVAEIDPKVLSGSLGGPLLTMFNEKGLNYKINPNPVEKSIIWRFILPENTFQHSAVKPDIRYILLIYDDAEEFCNRANDGSLMVHISSVRKRYPSYTICCLTNRLMSFINKREQQKYKKQKVASDWIRPPVEELFAKLTTQFANVHSRQCVDEAEVAEHVVGLTINLAKGQSRKKLTHLSVNANGCNVTRDCVDRSLIMKHPWLKALVSIPKVQPRFAIAIWKKYPTMKSLLRVFMDPTKTVDDKELLLQDLPLEQISGGEKRLGVICSKRVYRILMAQNGSITTDDAANGADYFPSQ</sequence>
<evidence type="ECO:0000256" key="11">
    <source>
        <dbReference type="ARBA" id="ARBA00022801"/>
    </source>
</evidence>